<dbReference type="EMBL" id="JARGDH010000004">
    <property type="protein sequence ID" value="KAL0269680.1"/>
    <property type="molecule type" value="Genomic_DNA"/>
</dbReference>
<reference evidence="3" key="1">
    <citation type="journal article" date="2024" name="Gigascience">
        <title>Chromosome-level genome of the poultry shaft louse Menopon gallinae provides insight into the host-switching and adaptive evolution of parasitic lice.</title>
        <authorList>
            <person name="Xu Y."/>
            <person name="Ma L."/>
            <person name="Liu S."/>
            <person name="Liang Y."/>
            <person name="Liu Q."/>
            <person name="He Z."/>
            <person name="Tian L."/>
            <person name="Duan Y."/>
            <person name="Cai W."/>
            <person name="Li H."/>
            <person name="Song F."/>
        </authorList>
    </citation>
    <scope>NUCLEOTIDE SEQUENCE</scope>
    <source>
        <strain evidence="3">Cailab_2023a</strain>
    </source>
</reference>
<dbReference type="Pfam" id="PF00226">
    <property type="entry name" value="DnaJ"/>
    <property type="match status" value="1"/>
</dbReference>
<dbReference type="SUPFAM" id="SSF46565">
    <property type="entry name" value="Chaperone J-domain"/>
    <property type="match status" value="1"/>
</dbReference>
<dbReference type="InterPro" id="IPR002939">
    <property type="entry name" value="DnaJ_C"/>
</dbReference>
<evidence type="ECO:0000259" key="2">
    <source>
        <dbReference type="PROSITE" id="PS50076"/>
    </source>
</evidence>
<dbReference type="CDD" id="cd06257">
    <property type="entry name" value="DnaJ"/>
    <property type="match status" value="1"/>
</dbReference>
<dbReference type="FunFam" id="2.60.260.20:FF:000006">
    <property type="entry name" value="DnaJ subfamily B member 13"/>
    <property type="match status" value="1"/>
</dbReference>
<dbReference type="InterPro" id="IPR008971">
    <property type="entry name" value="HSP40/DnaJ_pept-bd"/>
</dbReference>
<protein>
    <recommendedName>
        <fullName evidence="2">J domain-containing protein</fullName>
    </recommendedName>
</protein>
<dbReference type="Pfam" id="PF01556">
    <property type="entry name" value="DnaJ_C"/>
    <property type="match status" value="1"/>
</dbReference>
<dbReference type="PROSITE" id="PS00636">
    <property type="entry name" value="DNAJ_1"/>
    <property type="match status" value="1"/>
</dbReference>
<dbReference type="InterPro" id="IPR036869">
    <property type="entry name" value="J_dom_sf"/>
</dbReference>
<dbReference type="AlphaFoldDB" id="A0AAW2HJI0"/>
<dbReference type="PROSITE" id="PS50076">
    <property type="entry name" value="DNAJ_2"/>
    <property type="match status" value="1"/>
</dbReference>
<organism evidence="3">
    <name type="scientific">Menopon gallinae</name>
    <name type="common">poultry shaft louse</name>
    <dbReference type="NCBI Taxonomy" id="328185"/>
    <lineage>
        <taxon>Eukaryota</taxon>
        <taxon>Metazoa</taxon>
        <taxon>Ecdysozoa</taxon>
        <taxon>Arthropoda</taxon>
        <taxon>Hexapoda</taxon>
        <taxon>Insecta</taxon>
        <taxon>Pterygota</taxon>
        <taxon>Neoptera</taxon>
        <taxon>Paraneoptera</taxon>
        <taxon>Psocodea</taxon>
        <taxon>Troctomorpha</taxon>
        <taxon>Phthiraptera</taxon>
        <taxon>Amblycera</taxon>
        <taxon>Menoponidae</taxon>
        <taxon>Menopon</taxon>
    </lineage>
</organism>
<dbReference type="GO" id="GO:0005829">
    <property type="term" value="C:cytosol"/>
    <property type="evidence" value="ECO:0007669"/>
    <property type="project" value="TreeGrafter"/>
</dbReference>
<gene>
    <name evidence="3" type="ORF">PYX00_007329</name>
</gene>
<dbReference type="PANTHER" id="PTHR24078:SF519">
    <property type="entry name" value="DNAJ HOMOLOG SUBFAMILY B MEMBER 13"/>
    <property type="match status" value="1"/>
</dbReference>
<dbReference type="GO" id="GO:0051082">
    <property type="term" value="F:unfolded protein binding"/>
    <property type="evidence" value="ECO:0007669"/>
    <property type="project" value="InterPro"/>
</dbReference>
<dbReference type="PANTHER" id="PTHR24078">
    <property type="entry name" value="DNAJ HOMOLOG SUBFAMILY C MEMBER"/>
    <property type="match status" value="1"/>
</dbReference>
<dbReference type="GO" id="GO:0006457">
    <property type="term" value="P:protein folding"/>
    <property type="evidence" value="ECO:0007669"/>
    <property type="project" value="InterPro"/>
</dbReference>
<feature type="domain" description="J" evidence="2">
    <location>
        <begin position="2"/>
        <end position="66"/>
    </location>
</feature>
<dbReference type="InterPro" id="IPR018253">
    <property type="entry name" value="DnaJ_domain_CS"/>
</dbReference>
<keyword evidence="1" id="KW-0143">Chaperone</keyword>
<evidence type="ECO:0000256" key="1">
    <source>
        <dbReference type="ARBA" id="ARBA00023186"/>
    </source>
</evidence>
<dbReference type="FunFam" id="2.60.260.20:FF:000002">
    <property type="entry name" value="Dnaj homolog subfamily b member"/>
    <property type="match status" value="1"/>
</dbReference>
<dbReference type="GO" id="GO:0051087">
    <property type="term" value="F:protein-folding chaperone binding"/>
    <property type="evidence" value="ECO:0007669"/>
    <property type="project" value="TreeGrafter"/>
</dbReference>
<name>A0AAW2HJI0_9NEOP</name>
<dbReference type="InterPro" id="IPR051339">
    <property type="entry name" value="DnaJ_subfamily_B"/>
</dbReference>
<dbReference type="Gene3D" id="1.10.287.110">
    <property type="entry name" value="DnaJ domain"/>
    <property type="match status" value="1"/>
</dbReference>
<evidence type="ECO:0000313" key="3">
    <source>
        <dbReference type="EMBL" id="KAL0269680.1"/>
    </source>
</evidence>
<dbReference type="SMART" id="SM00271">
    <property type="entry name" value="DnaJ"/>
    <property type="match status" value="1"/>
</dbReference>
<dbReference type="SUPFAM" id="SSF49493">
    <property type="entry name" value="HSP40/DnaJ peptide-binding domain"/>
    <property type="match status" value="2"/>
</dbReference>
<accession>A0AAW2HJI0</accession>
<sequence>MDYYGLLGIAKNATTVDVNKAFKRLALQFNRKLSEDDDVQELFILAAEAYDVLSNSKLRAVFDRYGEIGLKKGVPTPDGFIPPYVYHGDYLKTYEEFFGTQSPYADIVEIEDHCQPIYNLPEGRGVKNKPEPMVRPIYCTLEEIYQGCIKKMKIMRQEIISSECEGQTELKEKILDIPIKPGLLQGTEITIPEAGDQGPTVIPADIIFQLHDRPHDLFVREGINLIMTVHVTLLEALVGTTVTVKTPDYRTLRIPINDIVHPAYEKIVVGEGMPIVDNTQEKGDLIMRFKIDFPTYLPRASKNLIRKALNVCKMISIPGEAENINLRVMVDKMMRMPLHDDPLRERLQQKGDLPCALKKEPCAKLIPATCIPTDEPCFKKPTVQNRPV</sequence>
<dbReference type="CDD" id="cd10747">
    <property type="entry name" value="DnaJ_C"/>
    <property type="match status" value="1"/>
</dbReference>
<proteinExistence type="predicted"/>
<dbReference type="Gene3D" id="2.60.260.20">
    <property type="entry name" value="Urease metallochaperone UreE, N-terminal domain"/>
    <property type="match status" value="2"/>
</dbReference>
<dbReference type="InterPro" id="IPR001623">
    <property type="entry name" value="DnaJ_domain"/>
</dbReference>
<comment type="caution">
    <text evidence="3">The sequence shown here is derived from an EMBL/GenBank/DDBJ whole genome shotgun (WGS) entry which is preliminary data.</text>
</comment>
<dbReference type="PRINTS" id="PR00625">
    <property type="entry name" value="JDOMAIN"/>
</dbReference>